<dbReference type="Pfam" id="PF00107">
    <property type="entry name" value="ADH_zinc_N"/>
    <property type="match status" value="1"/>
</dbReference>
<dbReference type="Gene3D" id="3.40.50.720">
    <property type="entry name" value="NAD(P)-binding Rossmann-like Domain"/>
    <property type="match status" value="1"/>
</dbReference>
<name>A0A410VI75_9BRAD</name>
<dbReference type="GO" id="GO:0070402">
    <property type="term" value="F:NADPH binding"/>
    <property type="evidence" value="ECO:0007669"/>
    <property type="project" value="TreeGrafter"/>
</dbReference>
<keyword evidence="5" id="KW-0614">Plasmid</keyword>
<evidence type="ECO:0000313" key="5">
    <source>
        <dbReference type="EMBL" id="QOZ64615.1"/>
    </source>
</evidence>
<evidence type="ECO:0000256" key="2">
    <source>
        <dbReference type="ARBA" id="ARBA00023002"/>
    </source>
</evidence>
<dbReference type="OrthoDB" id="7355832at2"/>
<keyword evidence="1" id="KW-0521">NADP</keyword>
<sequence>MPAAMMKAVQVEKPGGPEVLKYIDLPIPTPAAGQVLIRTDTIGVGKYDALVRTGRYPWPVEYPEVPGISVTGYVERVGDGVEGFSPGQPVLAWKFSRRCYAEYVACDVHEITKLPEGIDIEGAVAIPDYQVAWGMLNDAADLRRVKVASINGATGGVGCAMIDLCRAAGIQLIAVCRAPNKAAFALERGASYAIDSSSEAVGARILDITKGTGVDLMFDQLVGPDFRDNIKLVAPLGQIVTFNALSGLPSSDLFADLRKNMDRSISVRAYSVHVYDPFPQERVRIASEVFKLVEARAINPSVTVRLPLREAVQAHRMLDGREVMGKLVLKP</sequence>
<dbReference type="Pfam" id="PF08240">
    <property type="entry name" value="ADH_N"/>
    <property type="match status" value="1"/>
</dbReference>
<keyword evidence="6" id="KW-1185">Reference proteome</keyword>
<dbReference type="AlphaFoldDB" id="A0A410VI75"/>
<reference evidence="5 6" key="2">
    <citation type="submission" date="2018-06" db="EMBL/GenBank/DDBJ databases">
        <title>Comparative genomics of rhizobia nodulating Arachis hypogaea in China.</title>
        <authorList>
            <person name="Li Y."/>
        </authorList>
    </citation>
    <scope>NUCLEOTIDE SEQUENCE [LARGE SCALE GENOMIC DNA]</scope>
    <source>
        <strain evidence="5 6">CCBAU 51658</strain>
        <plasmid evidence="5 6">unnamed</plasmid>
    </source>
</reference>
<evidence type="ECO:0000313" key="6">
    <source>
        <dbReference type="Proteomes" id="UP000593880"/>
    </source>
</evidence>
<dbReference type="GeneID" id="39480830"/>
<gene>
    <name evidence="4" type="ORF">GCM10010987_35900</name>
    <name evidence="5" type="ORF">XH86_38900</name>
</gene>
<evidence type="ECO:0000313" key="7">
    <source>
        <dbReference type="Proteomes" id="UP000625079"/>
    </source>
</evidence>
<reference evidence="4" key="3">
    <citation type="submission" date="2022-12" db="EMBL/GenBank/DDBJ databases">
        <authorList>
            <person name="Sun Q."/>
            <person name="Zhou Y."/>
        </authorList>
    </citation>
    <scope>NUCLEOTIDE SEQUENCE</scope>
    <source>
        <strain evidence="4">CGMCC 1.15034</strain>
    </source>
</reference>
<dbReference type="SMART" id="SM00829">
    <property type="entry name" value="PKS_ER"/>
    <property type="match status" value="1"/>
</dbReference>
<accession>A0A410VI75</accession>
<dbReference type="SUPFAM" id="SSF50129">
    <property type="entry name" value="GroES-like"/>
    <property type="match status" value="1"/>
</dbReference>
<evidence type="ECO:0000313" key="4">
    <source>
        <dbReference type="EMBL" id="GGI25743.1"/>
    </source>
</evidence>
<feature type="domain" description="Enoyl reductase (ER)" evidence="3">
    <location>
        <begin position="15"/>
        <end position="329"/>
    </location>
</feature>
<dbReference type="EMBL" id="CP030058">
    <property type="protein sequence ID" value="QOZ64615.1"/>
    <property type="molecule type" value="Genomic_DNA"/>
</dbReference>
<dbReference type="Gene3D" id="3.90.180.10">
    <property type="entry name" value="Medium-chain alcohol dehydrogenases, catalytic domain"/>
    <property type="match status" value="1"/>
</dbReference>
<dbReference type="InterPro" id="IPR036291">
    <property type="entry name" value="NAD(P)-bd_dom_sf"/>
</dbReference>
<geneLocation type="plasmid" evidence="5 6">
    <name>unnamed</name>
</geneLocation>
<dbReference type="InterPro" id="IPR020843">
    <property type="entry name" value="ER"/>
</dbReference>
<evidence type="ECO:0000256" key="1">
    <source>
        <dbReference type="ARBA" id="ARBA00022857"/>
    </source>
</evidence>
<dbReference type="Proteomes" id="UP000593880">
    <property type="component" value="Plasmid unnamed"/>
</dbReference>
<dbReference type="Proteomes" id="UP000625079">
    <property type="component" value="Unassembled WGS sequence"/>
</dbReference>
<keyword evidence="2" id="KW-0560">Oxidoreductase</keyword>
<dbReference type="EMBL" id="BMHC01000007">
    <property type="protein sequence ID" value="GGI25743.1"/>
    <property type="molecule type" value="Genomic_DNA"/>
</dbReference>
<organism evidence="4 7">
    <name type="scientific">Bradyrhizobium guangdongense</name>
    <dbReference type="NCBI Taxonomy" id="1325090"/>
    <lineage>
        <taxon>Bacteria</taxon>
        <taxon>Pseudomonadati</taxon>
        <taxon>Pseudomonadota</taxon>
        <taxon>Alphaproteobacteria</taxon>
        <taxon>Hyphomicrobiales</taxon>
        <taxon>Nitrobacteraceae</taxon>
        <taxon>Bradyrhizobium</taxon>
    </lineage>
</organism>
<dbReference type="RefSeq" id="WP_128930006.1">
    <property type="nucleotide sequence ID" value="NZ_BMHC01000007.1"/>
</dbReference>
<dbReference type="SUPFAM" id="SSF51735">
    <property type="entry name" value="NAD(P)-binding Rossmann-fold domains"/>
    <property type="match status" value="1"/>
</dbReference>
<dbReference type="InterPro" id="IPR013149">
    <property type="entry name" value="ADH-like_C"/>
</dbReference>
<evidence type="ECO:0000259" key="3">
    <source>
        <dbReference type="SMART" id="SM00829"/>
    </source>
</evidence>
<proteinExistence type="predicted"/>
<dbReference type="InterPro" id="IPR011032">
    <property type="entry name" value="GroES-like_sf"/>
</dbReference>
<dbReference type="GO" id="GO:0016651">
    <property type="term" value="F:oxidoreductase activity, acting on NAD(P)H"/>
    <property type="evidence" value="ECO:0007669"/>
    <property type="project" value="TreeGrafter"/>
</dbReference>
<dbReference type="InterPro" id="IPR013154">
    <property type="entry name" value="ADH-like_N"/>
</dbReference>
<protein>
    <submittedName>
        <fullName evidence="4">Quinone oxidoreductase</fullName>
    </submittedName>
</protein>
<dbReference type="PANTHER" id="PTHR48106">
    <property type="entry name" value="QUINONE OXIDOREDUCTASE PIG3-RELATED"/>
    <property type="match status" value="1"/>
</dbReference>
<reference evidence="4" key="1">
    <citation type="journal article" date="2014" name="Int. J. Syst. Evol. Microbiol.">
        <title>Complete genome sequence of Corynebacterium casei LMG S-19264T (=DSM 44701T), isolated from a smear-ripened cheese.</title>
        <authorList>
            <consortium name="US DOE Joint Genome Institute (JGI-PGF)"/>
            <person name="Walter F."/>
            <person name="Albersmeier A."/>
            <person name="Kalinowski J."/>
            <person name="Ruckert C."/>
        </authorList>
    </citation>
    <scope>NUCLEOTIDE SEQUENCE</scope>
    <source>
        <strain evidence="4">CGMCC 1.15034</strain>
    </source>
</reference>